<comment type="subcellular location">
    <subcellularLocation>
        <location evidence="2">Cytoplasm</location>
    </subcellularLocation>
</comment>
<dbReference type="InterPro" id="IPR011805">
    <property type="entry name" value="RNase_R"/>
</dbReference>
<proteinExistence type="inferred from homology"/>
<gene>
    <name evidence="10" type="primary">rnr</name>
    <name evidence="10" type="ORF">SCFA_220036</name>
</gene>
<dbReference type="InterPro" id="IPR004476">
    <property type="entry name" value="RNase_II/RNase_R"/>
</dbReference>
<dbReference type="PANTHER" id="PTHR23355:SF9">
    <property type="entry name" value="DIS3-LIKE EXONUCLEASE 2"/>
    <property type="match status" value="1"/>
</dbReference>
<dbReference type="Pfam" id="PF00575">
    <property type="entry name" value="S1"/>
    <property type="match status" value="1"/>
</dbReference>
<accession>A0A485M499</accession>
<evidence type="ECO:0000256" key="7">
    <source>
        <dbReference type="ARBA" id="ARBA00022839"/>
    </source>
</evidence>
<reference evidence="10" key="1">
    <citation type="submission" date="2019-03" db="EMBL/GenBank/DDBJ databases">
        <authorList>
            <person name="Hao L."/>
        </authorList>
    </citation>
    <scope>NUCLEOTIDE SEQUENCE</scope>
</reference>
<evidence type="ECO:0000256" key="1">
    <source>
        <dbReference type="ARBA" id="ARBA00001849"/>
    </source>
</evidence>
<dbReference type="InterPro" id="IPR012340">
    <property type="entry name" value="NA-bd_OB-fold"/>
</dbReference>
<evidence type="ECO:0000256" key="8">
    <source>
        <dbReference type="ARBA" id="ARBA00022884"/>
    </source>
</evidence>
<keyword evidence="5" id="KW-0540">Nuclease</keyword>
<dbReference type="InterPro" id="IPR022966">
    <property type="entry name" value="RNase_II/R_CS"/>
</dbReference>
<dbReference type="EC" id="3.1.13.1" evidence="3"/>
<dbReference type="GO" id="GO:0003723">
    <property type="term" value="F:RNA binding"/>
    <property type="evidence" value="ECO:0007669"/>
    <property type="project" value="UniProtKB-KW"/>
</dbReference>
<evidence type="ECO:0000256" key="4">
    <source>
        <dbReference type="ARBA" id="ARBA00022490"/>
    </source>
</evidence>
<dbReference type="PROSITE" id="PS50126">
    <property type="entry name" value="S1"/>
    <property type="match status" value="1"/>
</dbReference>
<dbReference type="NCBIfam" id="TIGR00358">
    <property type="entry name" value="3_prime_RNase"/>
    <property type="match status" value="1"/>
</dbReference>
<dbReference type="PANTHER" id="PTHR23355">
    <property type="entry name" value="RIBONUCLEASE"/>
    <property type="match status" value="1"/>
</dbReference>
<feature type="domain" description="S1 motif" evidence="9">
    <location>
        <begin position="564"/>
        <end position="640"/>
    </location>
</feature>
<dbReference type="InterPro" id="IPR001900">
    <property type="entry name" value="RNase_II/R"/>
</dbReference>
<evidence type="ECO:0000256" key="2">
    <source>
        <dbReference type="ARBA" id="ARBA00004496"/>
    </source>
</evidence>
<dbReference type="PROSITE" id="PS01175">
    <property type="entry name" value="RIBONUCLEASE_II"/>
    <property type="match status" value="1"/>
</dbReference>
<keyword evidence="7" id="KW-0269">Exonuclease</keyword>
<dbReference type="GO" id="GO:0005829">
    <property type="term" value="C:cytosol"/>
    <property type="evidence" value="ECO:0007669"/>
    <property type="project" value="TreeGrafter"/>
</dbReference>
<evidence type="ECO:0000256" key="5">
    <source>
        <dbReference type="ARBA" id="ARBA00022722"/>
    </source>
</evidence>
<evidence type="ECO:0000256" key="3">
    <source>
        <dbReference type="ARBA" id="ARBA00012163"/>
    </source>
</evidence>
<dbReference type="AlphaFoldDB" id="A0A485M499"/>
<dbReference type="InterPro" id="IPR011129">
    <property type="entry name" value="CSD"/>
</dbReference>
<protein>
    <recommendedName>
        <fullName evidence="3">exoribonuclease II</fullName>
        <ecNumber evidence="3">3.1.13.1</ecNumber>
    </recommendedName>
</protein>
<name>A0A485M499_9ZZZZ</name>
<organism evidence="10">
    <name type="scientific">anaerobic digester metagenome</name>
    <dbReference type="NCBI Taxonomy" id="1263854"/>
    <lineage>
        <taxon>unclassified sequences</taxon>
        <taxon>metagenomes</taxon>
        <taxon>ecological metagenomes</taxon>
    </lineage>
</organism>
<dbReference type="SMART" id="SM00316">
    <property type="entry name" value="S1"/>
    <property type="match status" value="1"/>
</dbReference>
<dbReference type="Pfam" id="PF08206">
    <property type="entry name" value="OB_RNB"/>
    <property type="match status" value="1"/>
</dbReference>
<evidence type="ECO:0000256" key="6">
    <source>
        <dbReference type="ARBA" id="ARBA00022801"/>
    </source>
</evidence>
<dbReference type="InterPro" id="IPR013223">
    <property type="entry name" value="RNase_B_OB_dom"/>
</dbReference>
<dbReference type="SMART" id="SM00955">
    <property type="entry name" value="RNB"/>
    <property type="match status" value="1"/>
</dbReference>
<evidence type="ECO:0000313" key="10">
    <source>
        <dbReference type="EMBL" id="VFU13791.1"/>
    </source>
</evidence>
<dbReference type="CDD" id="cd04471">
    <property type="entry name" value="S1_RNase_R"/>
    <property type="match status" value="1"/>
</dbReference>
<dbReference type="GO" id="GO:0008859">
    <property type="term" value="F:exoribonuclease II activity"/>
    <property type="evidence" value="ECO:0007669"/>
    <property type="project" value="UniProtKB-EC"/>
</dbReference>
<comment type="catalytic activity">
    <reaction evidence="1">
        <text>Exonucleolytic cleavage in the 3'- to 5'-direction to yield nucleoside 5'-phosphates.</text>
        <dbReference type="EC" id="3.1.13.1"/>
    </reaction>
</comment>
<dbReference type="InterPro" id="IPR050180">
    <property type="entry name" value="RNR_Ribonuclease"/>
</dbReference>
<keyword evidence="8" id="KW-0694">RNA-binding</keyword>
<keyword evidence="6 10" id="KW-0378">Hydrolase</keyword>
<dbReference type="Pfam" id="PF00773">
    <property type="entry name" value="RNB"/>
    <property type="match status" value="1"/>
</dbReference>
<dbReference type="HAMAP" id="MF_01895">
    <property type="entry name" value="RNase_R"/>
    <property type="match status" value="1"/>
</dbReference>
<dbReference type="InterPro" id="IPR003029">
    <property type="entry name" value="S1_domain"/>
</dbReference>
<dbReference type="SUPFAM" id="SSF50249">
    <property type="entry name" value="Nucleic acid-binding proteins"/>
    <property type="match status" value="4"/>
</dbReference>
<dbReference type="EMBL" id="CAADRM010000084">
    <property type="protein sequence ID" value="VFU13791.1"/>
    <property type="molecule type" value="Genomic_DNA"/>
</dbReference>
<evidence type="ECO:0000259" key="9">
    <source>
        <dbReference type="PROSITE" id="PS50126"/>
    </source>
</evidence>
<keyword evidence="4" id="KW-0963">Cytoplasm</keyword>
<dbReference type="GO" id="GO:0006402">
    <property type="term" value="P:mRNA catabolic process"/>
    <property type="evidence" value="ECO:0007669"/>
    <property type="project" value="TreeGrafter"/>
</dbReference>
<sequence>MKIQGTVHWNPKGFAFVVPDKGRDDVFIPPEGLMGAMDGDLVEVWAYREKKGLRGEVLSILRRNPTTVSGTYRSRKKWGVITPFKPFPYTIVVPHERKGSIRDGDVVTAVVESPQGVRKTRSVTARIERLLDIPEDTGDDLRFIAVKYGLPWRFSEEAEQEALKVSKVSIPAELARRRDLRERILFTIDGATAKDFDDAVGIEQLPDGTFLMTVAIADVAHVVKRDTLLDEEARNRGFSVYFPEAAIPMLPEVLSNGIMSLKPGEERLAMAVEIHLGPRGRLLGFDCFEAVIRSRARLVYEELNPFIERGCPPDYLDTDVASRVMELHRMAGHLYRNRMRRGALDFDISEVGITIGHDGDVDRIYRYRRGPAERLIEESMLLANHAVCMYLERRSMPVLYRVHEKPKAEDLLALMETLKEIGLPKEEFESLKQAIRRDKNLSRALQRISALYQSTPLHNFVNQHILRALTRARYWFEDLGHFGLASTSYTHFTSPIRRYSDLVVHRLLKMALKGREMTQKELKKLKGYLKHIGTEISEREKKTDDAMFDVIRLKTAAYMQRHIGDDFSGVVTSILPFGIFVEIFDPPFDGLVTLSDMGKARIEEGRAVRLKKRTITIGDIIEVKVARVDVLKGHVDFSLVPREA</sequence>
<dbReference type="SMART" id="SM00357">
    <property type="entry name" value="CSP"/>
    <property type="match status" value="1"/>
</dbReference>
<dbReference type="Gene3D" id="2.40.50.140">
    <property type="entry name" value="Nucleic acid-binding proteins"/>
    <property type="match status" value="2"/>
</dbReference>